<organism evidence="1">
    <name type="scientific">bioreactor metagenome</name>
    <dbReference type="NCBI Taxonomy" id="1076179"/>
    <lineage>
        <taxon>unclassified sequences</taxon>
        <taxon>metagenomes</taxon>
        <taxon>ecological metagenomes</taxon>
    </lineage>
</organism>
<comment type="caution">
    <text evidence="1">The sequence shown here is derived from an EMBL/GenBank/DDBJ whole genome shotgun (WGS) entry which is preliminary data.</text>
</comment>
<dbReference type="AlphaFoldDB" id="A0A645B2H8"/>
<dbReference type="EMBL" id="VSSQ01015494">
    <property type="protein sequence ID" value="MPM55904.1"/>
    <property type="molecule type" value="Genomic_DNA"/>
</dbReference>
<gene>
    <name evidence="1" type="ORF">SDC9_102702</name>
</gene>
<protein>
    <submittedName>
        <fullName evidence="1">Uncharacterized protein</fullName>
    </submittedName>
</protein>
<name>A0A645B2H8_9ZZZZ</name>
<proteinExistence type="predicted"/>
<evidence type="ECO:0000313" key="1">
    <source>
        <dbReference type="EMBL" id="MPM55904.1"/>
    </source>
</evidence>
<reference evidence="1" key="1">
    <citation type="submission" date="2019-08" db="EMBL/GenBank/DDBJ databases">
        <authorList>
            <person name="Kucharzyk K."/>
            <person name="Murdoch R.W."/>
            <person name="Higgins S."/>
            <person name="Loffler F."/>
        </authorList>
    </citation>
    <scope>NUCLEOTIDE SEQUENCE</scope>
</reference>
<accession>A0A645B2H8</accession>
<sequence length="80" mass="9239">MKRKSFILIFLILLLERRTSKIKRHGTNNLETEPIIGILSIICSKYLTIASKEKAKQVNNIYGLSIIIFDDFFNIDHCPS</sequence>